<feature type="domain" description="OmpR/PhoB-type" evidence="4">
    <location>
        <begin position="17"/>
        <end position="89"/>
    </location>
</feature>
<dbReference type="PANTHER" id="PTHR47691:SF3">
    <property type="entry name" value="HTH-TYPE TRANSCRIPTIONAL REGULATOR RV0890C-RELATED"/>
    <property type="match status" value="1"/>
</dbReference>
<dbReference type="GO" id="GO:0000160">
    <property type="term" value="P:phosphorelay signal transduction system"/>
    <property type="evidence" value="ECO:0007669"/>
    <property type="project" value="InterPro"/>
</dbReference>
<dbReference type="Gene3D" id="1.10.10.10">
    <property type="entry name" value="Winged helix-like DNA-binding domain superfamily/Winged helix DNA-binding domain"/>
    <property type="match status" value="1"/>
</dbReference>
<feature type="region of interest" description="Disordered" evidence="3">
    <location>
        <begin position="944"/>
        <end position="964"/>
    </location>
</feature>
<dbReference type="InterPro" id="IPR001867">
    <property type="entry name" value="OmpR/PhoB-type_DNA-bd"/>
</dbReference>
<sequence length="964" mass="103982">MVWIRVFGGVGAETDDGQPIDVGSGRTQALLGALAMSPGSPVPVTRLIELVWGDAPPRTAAKTLQWHVARLRKGLGHAAIRRVGAAYRLDVPPDAVDVARFRRHLREGDVGAALAEWTGIPLAGVDAPGLAATVDGLAEQWLGAVEDDLESSVDSDPHASIAALTELVGRHPLREGLWALLMTALARTGRRGDALAAYRQARHHLIEQLGIEPGPRLRELESLILREDERLREPDAPASAPGGQEGNLPRRLSPLIGRDDALRTIDDVIAGATVITLVGPGGIGKTRLALAAGRRVAADRGWRAWFVELAEINSSSDVPRAVAGTLGVAQRPGRSLTESVVTALGSRPALLIVDNCEHVLDGAARLVQAVALGCASVRVLVTSRERLDVDGEQVLVVGPLDPAAGAELFHVRALAADRSYERDAYRDDVAELCRRLDGVPLAIELAAARVRSHHPAELLARVHDHFRATGIRRTGAPRHRSLHAAIQWSYDLLTSPEQALLQCLSVFNGPFHLDAVAAVADDPARGLDEVDGVLSALVDRSMVTVEPGPFGSRFRLLEPMRQFAAVHLREQGRMDLVGERHARWCLREVTRVGELLTGPAEIEGVARLRELWPNLRAAVAWAGSAGDPRLAGALVRPVATELALRGQQEIGDWAERILDMVPPDEQDVRAFWLLWAAERYTQNGNPAGYDDLVNRGGQPDRPLSGYARAYAGGDGQALSRWLPAAVADLRRQGEPYVAAFLELNSAGTLLGIGHFGQVDRTVSAMADRYRSGGPPTLRHWALQTLAYSASFQGRPHHAERYFDEAATVDVPEGSLSANKAVQAQTAFRRGHRRRAFRILRTYIDELITTDNVIAASVVCIEFINMMAVLDHHDEAARMLAYLETRNDFGAMAARTLVVPAAGKVSSSPYGSRPPTSEHQISDRQALTYMGDVLDRLAADGLVSASPEAEKTVPESAGTTSILGE</sequence>
<dbReference type="SUPFAM" id="SSF48452">
    <property type="entry name" value="TPR-like"/>
    <property type="match status" value="1"/>
</dbReference>
<evidence type="ECO:0000313" key="7">
    <source>
        <dbReference type="Proteomes" id="UP000284824"/>
    </source>
</evidence>
<dbReference type="GO" id="GO:0006355">
    <property type="term" value="P:regulation of DNA-templated transcription"/>
    <property type="evidence" value="ECO:0007669"/>
    <property type="project" value="InterPro"/>
</dbReference>
<feature type="region of interest" description="Disordered" evidence="3">
    <location>
        <begin position="231"/>
        <end position="252"/>
    </location>
</feature>
<dbReference type="SMART" id="SM00862">
    <property type="entry name" value="Trans_reg_C"/>
    <property type="match status" value="1"/>
</dbReference>
<evidence type="ECO:0000256" key="3">
    <source>
        <dbReference type="SAM" id="MobiDB-lite"/>
    </source>
</evidence>
<name>A0A438M776_9ACTN</name>
<evidence type="ECO:0000313" key="6">
    <source>
        <dbReference type="EMBL" id="RVX41547.1"/>
    </source>
</evidence>
<dbReference type="PRINTS" id="PR00364">
    <property type="entry name" value="DISEASERSIST"/>
</dbReference>
<keyword evidence="7" id="KW-1185">Reference proteome</keyword>
<dbReference type="EMBL" id="SAUN01000001">
    <property type="protein sequence ID" value="RVX41547.1"/>
    <property type="molecule type" value="Genomic_DNA"/>
</dbReference>
<evidence type="ECO:0000256" key="1">
    <source>
        <dbReference type="ARBA" id="ARBA00005820"/>
    </source>
</evidence>
<dbReference type="InterPro" id="IPR036388">
    <property type="entry name" value="WH-like_DNA-bd_sf"/>
</dbReference>
<dbReference type="InterPro" id="IPR027417">
    <property type="entry name" value="P-loop_NTPase"/>
</dbReference>
<evidence type="ECO:0000256" key="2">
    <source>
        <dbReference type="ARBA" id="ARBA00023125"/>
    </source>
</evidence>
<dbReference type="Gene3D" id="1.25.40.10">
    <property type="entry name" value="Tetratricopeptide repeat domain"/>
    <property type="match status" value="1"/>
</dbReference>
<dbReference type="GO" id="GO:0043531">
    <property type="term" value="F:ADP binding"/>
    <property type="evidence" value="ECO:0007669"/>
    <property type="project" value="InterPro"/>
</dbReference>
<accession>A0A438M776</accession>
<protein>
    <submittedName>
        <fullName evidence="6">Putative ATPase</fullName>
    </submittedName>
</protein>
<gene>
    <name evidence="6" type="ORF">EDD27_4097</name>
</gene>
<dbReference type="Proteomes" id="UP000284824">
    <property type="component" value="Unassembled WGS sequence"/>
</dbReference>
<proteinExistence type="inferred from homology"/>
<dbReference type="SUPFAM" id="SSF46894">
    <property type="entry name" value="C-terminal effector domain of the bipartite response regulators"/>
    <property type="match status" value="1"/>
</dbReference>
<keyword evidence="2" id="KW-0238">DNA-binding</keyword>
<dbReference type="RefSeq" id="WP_206641534.1">
    <property type="nucleotide sequence ID" value="NZ_SAUN01000001.1"/>
</dbReference>
<dbReference type="SMART" id="SM01043">
    <property type="entry name" value="BTAD"/>
    <property type="match status" value="1"/>
</dbReference>
<evidence type="ECO:0000259" key="4">
    <source>
        <dbReference type="SMART" id="SM00862"/>
    </source>
</evidence>
<evidence type="ECO:0000259" key="5">
    <source>
        <dbReference type="SMART" id="SM01043"/>
    </source>
</evidence>
<feature type="domain" description="Bacterial transcriptional activator" evidence="5">
    <location>
        <begin position="96"/>
        <end position="225"/>
    </location>
</feature>
<dbReference type="InterPro" id="IPR016032">
    <property type="entry name" value="Sig_transdc_resp-reg_C-effctor"/>
</dbReference>
<dbReference type="SUPFAM" id="SSF52540">
    <property type="entry name" value="P-loop containing nucleoside triphosphate hydrolases"/>
    <property type="match status" value="1"/>
</dbReference>
<dbReference type="InterPro" id="IPR011990">
    <property type="entry name" value="TPR-like_helical_dom_sf"/>
</dbReference>
<comment type="caution">
    <text evidence="6">The sequence shown here is derived from an EMBL/GenBank/DDBJ whole genome shotgun (WGS) entry which is preliminary data.</text>
</comment>
<dbReference type="CDD" id="cd15831">
    <property type="entry name" value="BTAD"/>
    <property type="match status" value="1"/>
</dbReference>
<dbReference type="Pfam" id="PF00486">
    <property type="entry name" value="Trans_reg_C"/>
    <property type="match status" value="1"/>
</dbReference>
<organism evidence="6 7">
    <name type="scientific">Nonomuraea polychroma</name>
    <dbReference type="NCBI Taxonomy" id="46176"/>
    <lineage>
        <taxon>Bacteria</taxon>
        <taxon>Bacillati</taxon>
        <taxon>Actinomycetota</taxon>
        <taxon>Actinomycetes</taxon>
        <taxon>Streptosporangiales</taxon>
        <taxon>Streptosporangiaceae</taxon>
        <taxon>Nonomuraea</taxon>
    </lineage>
</organism>
<dbReference type="GO" id="GO:0003677">
    <property type="term" value="F:DNA binding"/>
    <property type="evidence" value="ECO:0007669"/>
    <property type="project" value="UniProtKB-KW"/>
</dbReference>
<reference evidence="6 7" key="1">
    <citation type="submission" date="2019-01" db="EMBL/GenBank/DDBJ databases">
        <title>Sequencing the genomes of 1000 actinobacteria strains.</title>
        <authorList>
            <person name="Klenk H.-P."/>
        </authorList>
    </citation>
    <scope>NUCLEOTIDE SEQUENCE [LARGE SCALE GENOMIC DNA]</scope>
    <source>
        <strain evidence="6 7">DSM 43925</strain>
    </source>
</reference>
<dbReference type="AlphaFoldDB" id="A0A438M776"/>
<dbReference type="PANTHER" id="PTHR47691">
    <property type="entry name" value="REGULATOR-RELATED"/>
    <property type="match status" value="1"/>
</dbReference>
<comment type="similarity">
    <text evidence="1">Belongs to the AfsR/DnrI/RedD regulatory family.</text>
</comment>
<dbReference type="InterPro" id="IPR005158">
    <property type="entry name" value="BTAD"/>
</dbReference>
<dbReference type="Gene3D" id="3.40.50.300">
    <property type="entry name" value="P-loop containing nucleotide triphosphate hydrolases"/>
    <property type="match status" value="1"/>
</dbReference>
<dbReference type="Pfam" id="PF03704">
    <property type="entry name" value="BTAD"/>
    <property type="match status" value="1"/>
</dbReference>